<dbReference type="PROSITE" id="PS00137">
    <property type="entry name" value="SUBTILASE_HIS"/>
    <property type="match status" value="1"/>
</dbReference>
<dbReference type="Proteomes" id="UP000199701">
    <property type="component" value="Unassembled WGS sequence"/>
</dbReference>
<reference evidence="8 9" key="1">
    <citation type="submission" date="2016-10" db="EMBL/GenBank/DDBJ databases">
        <authorList>
            <person name="de Groot N.N."/>
        </authorList>
    </citation>
    <scope>NUCLEOTIDE SEQUENCE [LARGE SCALE GENOMIC DNA]</scope>
    <source>
        <strain evidence="8 9">DSM 9179</strain>
    </source>
</reference>
<evidence type="ECO:0000256" key="4">
    <source>
        <dbReference type="ARBA" id="ARBA00022825"/>
    </source>
</evidence>
<dbReference type="STRING" id="99656.SAMN05421659_12035"/>
<keyword evidence="6" id="KW-0812">Transmembrane</keyword>
<dbReference type="RefSeq" id="WP_092457283.1">
    <property type="nucleotide sequence ID" value="NZ_FOJI01000020.1"/>
</dbReference>
<evidence type="ECO:0000313" key="9">
    <source>
        <dbReference type="Proteomes" id="UP000199701"/>
    </source>
</evidence>
<accession>A0A1I0RPG1</accession>
<dbReference type="Gene3D" id="3.40.50.200">
    <property type="entry name" value="Peptidase S8/S53 domain"/>
    <property type="match status" value="1"/>
</dbReference>
<keyword evidence="9" id="KW-1185">Reference proteome</keyword>
<dbReference type="InterPro" id="IPR036852">
    <property type="entry name" value="Peptidase_S8/S53_dom_sf"/>
</dbReference>
<keyword evidence="2 5" id="KW-0645">Protease</keyword>
<dbReference type="InterPro" id="IPR051048">
    <property type="entry name" value="Peptidase_S8/S53_subtilisin"/>
</dbReference>
<evidence type="ECO:0000259" key="7">
    <source>
        <dbReference type="Pfam" id="PF00082"/>
    </source>
</evidence>
<keyword evidence="4 5" id="KW-0720">Serine protease</keyword>
<sequence>MKKYNKVVLTLGMLSFLILIIIGVYIYKKPKISNDQWWISAINSDSIWRITEGDESVLIGIIDSGIKIDSEYLDDSIYVNKGEVPNNNIDDDNNGYIDDCNGWNFYDGDNEVYKTYSADYHGTMISGIISSNHINNFTYGIAPNVTIVPLKCFQGNSGDVDDVADAIKYGYSLGVRIFNCSWSTSTYSEVLYDTISHFDDAVFICAYSNLDGSKSNIYPATFDLENVISVGGFNKDGSIYDDQSENSYIDIYAPASEIECLLPSDVFLSSEGTSLATAFVTGGVALYYSMNYDVDIEALKRHITDASGILDLTEIGGSN</sequence>
<dbReference type="InterPro" id="IPR000209">
    <property type="entry name" value="Peptidase_S8/S53_dom"/>
</dbReference>
<dbReference type="EMBL" id="FOJI01000020">
    <property type="protein sequence ID" value="SEW43150.1"/>
    <property type="molecule type" value="Genomic_DNA"/>
</dbReference>
<dbReference type="GO" id="GO:0006508">
    <property type="term" value="P:proteolysis"/>
    <property type="evidence" value="ECO:0007669"/>
    <property type="project" value="UniProtKB-KW"/>
</dbReference>
<dbReference type="PROSITE" id="PS51892">
    <property type="entry name" value="SUBTILASE"/>
    <property type="match status" value="1"/>
</dbReference>
<dbReference type="PRINTS" id="PR00723">
    <property type="entry name" value="SUBTILISIN"/>
</dbReference>
<dbReference type="PANTHER" id="PTHR43399:SF4">
    <property type="entry name" value="CELL WALL-ASSOCIATED PROTEASE"/>
    <property type="match status" value="1"/>
</dbReference>
<evidence type="ECO:0000256" key="5">
    <source>
        <dbReference type="PROSITE-ProRule" id="PRU01240"/>
    </source>
</evidence>
<dbReference type="InterPro" id="IPR015500">
    <property type="entry name" value="Peptidase_S8_subtilisin-rel"/>
</dbReference>
<keyword evidence="6" id="KW-0472">Membrane</keyword>
<dbReference type="SUPFAM" id="SSF52743">
    <property type="entry name" value="Subtilisin-like"/>
    <property type="match status" value="1"/>
</dbReference>
<dbReference type="Pfam" id="PF00082">
    <property type="entry name" value="Peptidase_S8"/>
    <property type="match status" value="1"/>
</dbReference>
<evidence type="ECO:0000256" key="1">
    <source>
        <dbReference type="ARBA" id="ARBA00011073"/>
    </source>
</evidence>
<dbReference type="OrthoDB" id="9798386at2"/>
<feature type="active site" description="Charge relay system" evidence="5">
    <location>
        <position position="274"/>
    </location>
</feature>
<feature type="transmembrane region" description="Helical" evidence="6">
    <location>
        <begin position="7"/>
        <end position="27"/>
    </location>
</feature>
<comment type="similarity">
    <text evidence="1 5">Belongs to the peptidase S8 family.</text>
</comment>
<name>A0A1I0RPG1_9FIRM</name>
<feature type="active site" description="Charge relay system" evidence="5">
    <location>
        <position position="63"/>
    </location>
</feature>
<gene>
    <name evidence="8" type="ORF">SAMN05421659_12035</name>
</gene>
<organism evidence="8 9">
    <name type="scientific">[Clostridium] fimetarium</name>
    <dbReference type="NCBI Taxonomy" id="99656"/>
    <lineage>
        <taxon>Bacteria</taxon>
        <taxon>Bacillati</taxon>
        <taxon>Bacillota</taxon>
        <taxon>Clostridia</taxon>
        <taxon>Lachnospirales</taxon>
        <taxon>Lachnospiraceae</taxon>
    </lineage>
</organism>
<dbReference type="PANTHER" id="PTHR43399">
    <property type="entry name" value="SUBTILISIN-RELATED"/>
    <property type="match status" value="1"/>
</dbReference>
<evidence type="ECO:0000313" key="8">
    <source>
        <dbReference type="EMBL" id="SEW43150.1"/>
    </source>
</evidence>
<dbReference type="InterPro" id="IPR022398">
    <property type="entry name" value="Peptidase_S8_His-AS"/>
</dbReference>
<dbReference type="AlphaFoldDB" id="A0A1I0RPG1"/>
<evidence type="ECO:0000256" key="2">
    <source>
        <dbReference type="ARBA" id="ARBA00022670"/>
    </source>
</evidence>
<evidence type="ECO:0000256" key="6">
    <source>
        <dbReference type="SAM" id="Phobius"/>
    </source>
</evidence>
<feature type="active site" description="Charge relay system" evidence="5">
    <location>
        <position position="121"/>
    </location>
</feature>
<dbReference type="GO" id="GO:0004252">
    <property type="term" value="F:serine-type endopeptidase activity"/>
    <property type="evidence" value="ECO:0007669"/>
    <property type="project" value="UniProtKB-UniRule"/>
</dbReference>
<evidence type="ECO:0000256" key="3">
    <source>
        <dbReference type="ARBA" id="ARBA00022801"/>
    </source>
</evidence>
<keyword evidence="6" id="KW-1133">Transmembrane helix</keyword>
<feature type="domain" description="Peptidase S8/S53" evidence="7">
    <location>
        <begin position="56"/>
        <end position="306"/>
    </location>
</feature>
<proteinExistence type="inferred from homology"/>
<keyword evidence="3 5" id="KW-0378">Hydrolase</keyword>
<protein>
    <submittedName>
        <fullName evidence="8">Subtilase family protein</fullName>
    </submittedName>
</protein>